<dbReference type="GO" id="GO:0005737">
    <property type="term" value="C:cytoplasm"/>
    <property type="evidence" value="ECO:0007669"/>
    <property type="project" value="TreeGrafter"/>
</dbReference>
<evidence type="ECO:0000256" key="2">
    <source>
        <dbReference type="ARBA" id="ARBA00022977"/>
    </source>
</evidence>
<keyword evidence="2" id="KW-0784">Thiamine biosynthesis</keyword>
<accession>A0A1Q9JH99</accession>
<comment type="pathway">
    <text evidence="1">Cofactor biosynthesis; thiamine diphosphate biosynthesis.</text>
</comment>
<dbReference type="PANTHER" id="PTHR20857">
    <property type="entry name" value="THIAMINE-PHOSPHATE PYROPHOSPHORYLASE"/>
    <property type="match status" value="1"/>
</dbReference>
<sequence length="197" mass="21301">MSDILCVTNRSLCRGDFLEKIGQIGDARPKAIILREKELEKIEYEDLAREFIKVCEAHGTKPVLHSYPEVARRLGADALHMPLPGLREMAESDRLAFGILGASCHSVEDALEAEMLGCTYITAGHVFETDCKKGLEPRGIDFLRSVCDVSGIPVYAIGGIGPENIAEVRAAGASGACLMSGFMQTGNVKGFMKALEI</sequence>
<protein>
    <submittedName>
        <fullName evidence="4">Thiamine phosphate synthase</fullName>
    </submittedName>
</protein>
<dbReference type="GO" id="GO:0009228">
    <property type="term" value="P:thiamine biosynthetic process"/>
    <property type="evidence" value="ECO:0007669"/>
    <property type="project" value="UniProtKB-KW"/>
</dbReference>
<dbReference type="RefSeq" id="WP_075712581.1">
    <property type="nucleotide sequence ID" value="NZ_MJIE01000001.1"/>
</dbReference>
<feature type="domain" description="Thiamine phosphate synthase/TenI" evidence="3">
    <location>
        <begin position="5"/>
        <end position="181"/>
    </location>
</feature>
<evidence type="ECO:0000259" key="3">
    <source>
        <dbReference type="Pfam" id="PF02581"/>
    </source>
</evidence>
<reference evidence="4 5" key="1">
    <citation type="journal article" date="2016" name="Appl. Environ. Microbiol.">
        <title>Function and Phylogeny of Bacterial Butyryl Coenzyme A:Acetate Transferases and Their Diversity in the Proximal Colon of Swine.</title>
        <authorList>
            <person name="Trachsel J."/>
            <person name="Bayles D.O."/>
            <person name="Looft T."/>
            <person name="Levine U.Y."/>
            <person name="Allen H.K."/>
        </authorList>
    </citation>
    <scope>NUCLEOTIDE SEQUENCE [LARGE SCALE GENOMIC DNA]</scope>
    <source>
        <strain evidence="4 5">68-3-10</strain>
    </source>
</reference>
<dbReference type="OrthoDB" id="9815348at2"/>
<dbReference type="InterPro" id="IPR013785">
    <property type="entry name" value="Aldolase_TIM"/>
</dbReference>
<dbReference type="CDD" id="cd00564">
    <property type="entry name" value="TMP_TenI"/>
    <property type="match status" value="1"/>
</dbReference>
<evidence type="ECO:0000313" key="5">
    <source>
        <dbReference type="Proteomes" id="UP000187404"/>
    </source>
</evidence>
<gene>
    <name evidence="4" type="ORF">BHK98_05635</name>
</gene>
<dbReference type="PANTHER" id="PTHR20857:SF15">
    <property type="entry name" value="THIAMINE-PHOSPHATE SYNTHASE"/>
    <property type="match status" value="1"/>
</dbReference>
<organism evidence="4 5">
    <name type="scientific">Hornefia porci</name>
    <dbReference type="NCBI Taxonomy" id="2652292"/>
    <lineage>
        <taxon>Bacteria</taxon>
        <taxon>Bacillati</taxon>
        <taxon>Bacillota</taxon>
        <taxon>Clostridia</taxon>
        <taxon>Peptostreptococcales</taxon>
        <taxon>Anaerovoracaceae</taxon>
        <taxon>Hornefia</taxon>
    </lineage>
</organism>
<dbReference type="Gene3D" id="3.20.20.70">
    <property type="entry name" value="Aldolase class I"/>
    <property type="match status" value="1"/>
</dbReference>
<dbReference type="Proteomes" id="UP000187404">
    <property type="component" value="Unassembled WGS sequence"/>
</dbReference>
<dbReference type="AlphaFoldDB" id="A0A1Q9JH99"/>
<proteinExistence type="predicted"/>
<dbReference type="STRING" id="1261640.BHK98_05635"/>
<evidence type="ECO:0000313" key="4">
    <source>
        <dbReference type="EMBL" id="OLR55589.1"/>
    </source>
</evidence>
<evidence type="ECO:0000256" key="1">
    <source>
        <dbReference type="ARBA" id="ARBA00004948"/>
    </source>
</evidence>
<dbReference type="InterPro" id="IPR022998">
    <property type="entry name" value="ThiamineP_synth_TenI"/>
</dbReference>
<dbReference type="GO" id="GO:0004789">
    <property type="term" value="F:thiamine-phosphate diphosphorylase activity"/>
    <property type="evidence" value="ECO:0007669"/>
    <property type="project" value="TreeGrafter"/>
</dbReference>
<name>A0A1Q9JH99_9FIRM</name>
<dbReference type="InterPro" id="IPR036206">
    <property type="entry name" value="ThiamineP_synth_sf"/>
</dbReference>
<dbReference type="EMBL" id="MJIE01000001">
    <property type="protein sequence ID" value="OLR55589.1"/>
    <property type="molecule type" value="Genomic_DNA"/>
</dbReference>
<comment type="caution">
    <text evidence="4">The sequence shown here is derived from an EMBL/GenBank/DDBJ whole genome shotgun (WGS) entry which is preliminary data.</text>
</comment>
<dbReference type="SUPFAM" id="SSF51391">
    <property type="entry name" value="Thiamin phosphate synthase"/>
    <property type="match status" value="1"/>
</dbReference>
<dbReference type="Pfam" id="PF02581">
    <property type="entry name" value="TMP-TENI"/>
    <property type="match status" value="1"/>
</dbReference>
<keyword evidence="5" id="KW-1185">Reference proteome</keyword>